<gene>
    <name evidence="1" type="ORF">SS50377_17093</name>
    <name evidence="2" type="ORF">SS50377_25986</name>
</gene>
<protein>
    <submittedName>
        <fullName evidence="1">Uncharacterized protein</fullName>
    </submittedName>
</protein>
<evidence type="ECO:0000313" key="3">
    <source>
        <dbReference type="Proteomes" id="UP000018208"/>
    </source>
</evidence>
<evidence type="ECO:0000313" key="1">
    <source>
        <dbReference type="EMBL" id="EST43228.1"/>
    </source>
</evidence>
<dbReference type="VEuPathDB" id="GiardiaDB:SS50377_25986"/>
<reference evidence="2" key="2">
    <citation type="submission" date="2020-12" db="EMBL/GenBank/DDBJ databases">
        <title>New Spironucleus salmonicida genome in near-complete chromosomes.</title>
        <authorList>
            <person name="Xu F."/>
            <person name="Kurt Z."/>
            <person name="Jimenez-Gonzalez A."/>
            <person name="Astvaldsson A."/>
            <person name="Andersson J.O."/>
            <person name="Svard S.G."/>
        </authorList>
    </citation>
    <scope>NUCLEOTIDE SEQUENCE</scope>
    <source>
        <strain evidence="2">ATCC 50377</strain>
    </source>
</reference>
<reference evidence="1 2" key="1">
    <citation type="journal article" date="2014" name="PLoS Genet.">
        <title>The Genome of Spironucleus salmonicida Highlights a Fish Pathogen Adapted to Fluctuating Environments.</title>
        <authorList>
            <person name="Xu F."/>
            <person name="Jerlstrom-Hultqvist J."/>
            <person name="Einarsson E."/>
            <person name="Astvaldsson A."/>
            <person name="Svard S.G."/>
            <person name="Andersson J.O."/>
        </authorList>
    </citation>
    <scope>NUCLEOTIDE SEQUENCE</scope>
    <source>
        <strain evidence="2">ATCC 50377</strain>
    </source>
</reference>
<dbReference type="EMBL" id="AUWU02000006">
    <property type="protein sequence ID" value="KAH0571790.1"/>
    <property type="molecule type" value="Genomic_DNA"/>
</dbReference>
<dbReference type="AlphaFoldDB" id="V6LG29"/>
<evidence type="ECO:0000313" key="2">
    <source>
        <dbReference type="EMBL" id="KAH0571790.1"/>
    </source>
</evidence>
<sequence>MQPIMRKSVSYTRSRVPSLLQAIGPTIKTAKASISLRDSPFVHTLASSSLEFDTIHKGHIYFPNQQSNIVSITSFLDESFDHSLFQSEYE</sequence>
<accession>V6LG29</accession>
<name>V6LG29_9EUKA</name>
<organism evidence="1">
    <name type="scientific">Spironucleus salmonicida</name>
    <dbReference type="NCBI Taxonomy" id="348837"/>
    <lineage>
        <taxon>Eukaryota</taxon>
        <taxon>Metamonada</taxon>
        <taxon>Diplomonadida</taxon>
        <taxon>Hexamitidae</taxon>
        <taxon>Hexamitinae</taxon>
        <taxon>Spironucleus</taxon>
    </lineage>
</organism>
<keyword evidence="3" id="KW-1185">Reference proteome</keyword>
<dbReference type="Proteomes" id="UP000018208">
    <property type="component" value="Unassembled WGS sequence"/>
</dbReference>
<proteinExistence type="predicted"/>
<dbReference type="EMBL" id="KI546140">
    <property type="protein sequence ID" value="EST43228.1"/>
    <property type="molecule type" value="Genomic_DNA"/>
</dbReference>